<evidence type="ECO:0000256" key="5">
    <source>
        <dbReference type="SAM" id="SignalP"/>
    </source>
</evidence>
<sequence length="246" mass="27961">MLKRLSLYTLLLCLVPFFAWAFHWQWQGDEHTTTFDTFLYFLTETGSVPYAVITCVVFAAAYFFCIADKKQALAVIGVMALSVGVTQGVKLALKTVFAEPRPFIVQLAEKSSVSPDYFYDQPRKVREQIVLDYYADKQVDAHLVHHRSKETGYSFPSGHSIFAATWLMLAVGFGQLLGRNNKGMKYLTAGIAVWAVLMLVSRLRLGMHYPIDLLVSVLLAWVFHCGLFDWIKNKSIFNRTLQDSVR</sequence>
<organism evidence="7 9">
    <name type="scientific">Avibacterium gallinarum</name>
    <name type="common">Pasteurella gallinarum</name>
    <dbReference type="NCBI Taxonomy" id="755"/>
    <lineage>
        <taxon>Bacteria</taxon>
        <taxon>Pseudomonadati</taxon>
        <taxon>Pseudomonadota</taxon>
        <taxon>Gammaproteobacteria</taxon>
        <taxon>Pasteurellales</taxon>
        <taxon>Pasteurellaceae</taxon>
        <taxon>Avibacterium</taxon>
    </lineage>
</organism>
<dbReference type="SMART" id="SM00014">
    <property type="entry name" value="acidPPc"/>
    <property type="match status" value="1"/>
</dbReference>
<reference evidence="8 10" key="2">
    <citation type="submission" date="2019-03" db="EMBL/GenBank/DDBJ databases">
        <title>Genomic Encyclopedia of Type Strains, Phase IV (KMG-IV): sequencing the most valuable type-strain genomes for metagenomic binning, comparative biology and taxonomic classification.</title>
        <authorList>
            <person name="Goeker M."/>
        </authorList>
    </citation>
    <scope>NUCLEOTIDE SEQUENCE [LARGE SCALE GENOMIC DNA]</scope>
    <source>
        <strain evidence="8 10">DSM 17481</strain>
    </source>
</reference>
<comment type="catalytic activity">
    <reaction evidence="3">
        <text>di-trans,octa-cis-undecaprenyl diphosphate + H2O = di-trans,octa-cis-undecaprenyl phosphate + phosphate + H(+)</text>
        <dbReference type="Rhea" id="RHEA:28094"/>
        <dbReference type="ChEBI" id="CHEBI:15377"/>
        <dbReference type="ChEBI" id="CHEBI:15378"/>
        <dbReference type="ChEBI" id="CHEBI:43474"/>
        <dbReference type="ChEBI" id="CHEBI:58405"/>
        <dbReference type="ChEBI" id="CHEBI:60392"/>
        <dbReference type="EC" id="3.6.1.27"/>
    </reaction>
</comment>
<dbReference type="SUPFAM" id="SSF48317">
    <property type="entry name" value="Acid phosphatase/Vanadium-dependent haloperoxidase"/>
    <property type="match status" value="1"/>
</dbReference>
<dbReference type="PANTHER" id="PTHR14969:SF54">
    <property type="entry name" value="PHOSPHATIDYLGLYCEROPHOSPHATASE B"/>
    <property type="match status" value="1"/>
</dbReference>
<feature type="transmembrane region" description="Helical" evidence="4">
    <location>
        <begin position="45"/>
        <end position="65"/>
    </location>
</feature>
<dbReference type="InterPro" id="IPR000326">
    <property type="entry name" value="PAP2/HPO"/>
</dbReference>
<keyword evidence="4" id="KW-0472">Membrane</keyword>
<evidence type="ECO:0000259" key="6">
    <source>
        <dbReference type="SMART" id="SM00014"/>
    </source>
</evidence>
<dbReference type="EMBL" id="UGSQ01000003">
    <property type="protein sequence ID" value="SUB26501.1"/>
    <property type="molecule type" value="Genomic_DNA"/>
</dbReference>
<evidence type="ECO:0000313" key="8">
    <source>
        <dbReference type="EMBL" id="TDP30002.1"/>
    </source>
</evidence>
<feature type="domain" description="Phosphatidic acid phosphatase type 2/haloperoxidase" evidence="6">
    <location>
        <begin position="75"/>
        <end position="228"/>
    </location>
</feature>
<feature type="signal peptide" evidence="5">
    <location>
        <begin position="1"/>
        <end position="21"/>
    </location>
</feature>
<evidence type="ECO:0000313" key="10">
    <source>
        <dbReference type="Proteomes" id="UP000294683"/>
    </source>
</evidence>
<feature type="transmembrane region" description="Helical" evidence="4">
    <location>
        <begin position="211"/>
        <end position="231"/>
    </location>
</feature>
<dbReference type="AlphaFoldDB" id="A0A379AWW2"/>
<accession>A0A379AWW2</accession>
<evidence type="ECO:0000313" key="7">
    <source>
        <dbReference type="EMBL" id="SUB26501.1"/>
    </source>
</evidence>
<dbReference type="GO" id="GO:0005886">
    <property type="term" value="C:plasma membrane"/>
    <property type="evidence" value="ECO:0007669"/>
    <property type="project" value="TreeGrafter"/>
</dbReference>
<evidence type="ECO:0000256" key="3">
    <source>
        <dbReference type="ARBA" id="ARBA00047594"/>
    </source>
</evidence>
<protein>
    <recommendedName>
        <fullName evidence="1">undecaprenyl-diphosphate phosphatase</fullName>
        <ecNumber evidence="1">3.6.1.27</ecNumber>
    </recommendedName>
    <alternativeName>
        <fullName evidence="2">Undecaprenyl pyrophosphate phosphatase</fullName>
    </alternativeName>
</protein>
<feature type="transmembrane region" description="Helical" evidence="4">
    <location>
        <begin position="186"/>
        <end position="205"/>
    </location>
</feature>
<feature type="transmembrane region" description="Helical" evidence="4">
    <location>
        <begin position="153"/>
        <end position="174"/>
    </location>
</feature>
<feature type="chain" id="PRO_5016762947" description="undecaprenyl-diphosphate phosphatase" evidence="5">
    <location>
        <begin position="22"/>
        <end position="246"/>
    </location>
</feature>
<dbReference type="Pfam" id="PF01569">
    <property type="entry name" value="PAP2"/>
    <property type="match status" value="1"/>
</dbReference>
<dbReference type="Proteomes" id="UP000294683">
    <property type="component" value="Unassembled WGS sequence"/>
</dbReference>
<reference evidence="7 9" key="1">
    <citation type="submission" date="2018-06" db="EMBL/GenBank/DDBJ databases">
        <authorList>
            <consortium name="Pathogen Informatics"/>
            <person name="Doyle S."/>
        </authorList>
    </citation>
    <scope>NUCLEOTIDE SEQUENCE [LARGE SCALE GENOMIC DNA]</scope>
    <source>
        <strain evidence="7 9">NCTC11188</strain>
    </source>
</reference>
<keyword evidence="7" id="KW-0378">Hydrolase</keyword>
<dbReference type="EC" id="3.6.1.27" evidence="1"/>
<dbReference type="Proteomes" id="UP000255113">
    <property type="component" value="Unassembled WGS sequence"/>
</dbReference>
<dbReference type="EMBL" id="SNXJ01000001">
    <property type="protein sequence ID" value="TDP30002.1"/>
    <property type="molecule type" value="Genomic_DNA"/>
</dbReference>
<evidence type="ECO:0000313" key="9">
    <source>
        <dbReference type="Proteomes" id="UP000255113"/>
    </source>
</evidence>
<dbReference type="InterPro" id="IPR036938">
    <property type="entry name" value="PAP2/HPO_sf"/>
</dbReference>
<dbReference type="PANTHER" id="PTHR14969">
    <property type="entry name" value="SPHINGOSINE-1-PHOSPHATE PHOSPHOHYDROLASE"/>
    <property type="match status" value="1"/>
</dbReference>
<evidence type="ECO:0000256" key="1">
    <source>
        <dbReference type="ARBA" id="ARBA00012374"/>
    </source>
</evidence>
<evidence type="ECO:0000256" key="2">
    <source>
        <dbReference type="ARBA" id="ARBA00032707"/>
    </source>
</evidence>
<name>A0A379AWW2_AVIGA</name>
<feature type="transmembrane region" description="Helical" evidence="4">
    <location>
        <begin position="72"/>
        <end position="93"/>
    </location>
</feature>
<dbReference type="GO" id="GO:0050380">
    <property type="term" value="F:undecaprenyl-diphosphatase activity"/>
    <property type="evidence" value="ECO:0007669"/>
    <property type="project" value="UniProtKB-EC"/>
</dbReference>
<dbReference type="Gene3D" id="1.20.144.10">
    <property type="entry name" value="Phosphatidic acid phosphatase type 2/haloperoxidase"/>
    <property type="match status" value="1"/>
</dbReference>
<proteinExistence type="predicted"/>
<keyword evidence="4" id="KW-1133">Transmembrane helix</keyword>
<gene>
    <name evidence="7" type="primary">pgpB</name>
    <name evidence="8" type="ORF">EV689_10124</name>
    <name evidence="7" type="ORF">NCTC11188_00856</name>
</gene>
<keyword evidence="4" id="KW-0812">Transmembrane</keyword>
<keyword evidence="5" id="KW-0732">Signal</keyword>
<dbReference type="RefSeq" id="WP_103852966.1">
    <property type="nucleotide sequence ID" value="NZ_PQVJ01000007.1"/>
</dbReference>
<keyword evidence="10" id="KW-1185">Reference proteome</keyword>
<evidence type="ECO:0000256" key="4">
    <source>
        <dbReference type="SAM" id="Phobius"/>
    </source>
</evidence>